<dbReference type="EC" id="7.6.2.9" evidence="5"/>
<dbReference type="Proteomes" id="UP001166293">
    <property type="component" value="Unassembled WGS sequence"/>
</dbReference>
<accession>A0ABS6NC34</accession>
<dbReference type="CDD" id="cd03294">
    <property type="entry name" value="ABC_Pro_Gly_Betaine"/>
    <property type="match status" value="1"/>
</dbReference>
<dbReference type="EMBL" id="JAHRWL010000003">
    <property type="protein sequence ID" value="MBV2361572.1"/>
    <property type="molecule type" value="Genomic_DNA"/>
</dbReference>
<proteinExistence type="inferred from homology"/>
<evidence type="ECO:0000256" key="1">
    <source>
        <dbReference type="ARBA" id="ARBA00005417"/>
    </source>
</evidence>
<dbReference type="InterPro" id="IPR003439">
    <property type="entry name" value="ABC_transporter-like_ATP-bd"/>
</dbReference>
<keyword evidence="5" id="KW-1003">Cell membrane</keyword>
<keyword evidence="5" id="KW-0997">Cell inner membrane</keyword>
<dbReference type="GO" id="GO:0005524">
    <property type="term" value="F:ATP binding"/>
    <property type="evidence" value="ECO:0007669"/>
    <property type="project" value="UniProtKB-KW"/>
</dbReference>
<comment type="subcellular location">
    <subcellularLocation>
        <location evidence="5">Cell inner membrane</location>
        <topology evidence="5">Peripheral membrane protein</topology>
    </subcellularLocation>
</comment>
<dbReference type="InterPro" id="IPR017871">
    <property type="entry name" value="ABC_transporter-like_CS"/>
</dbReference>
<sequence>MTDDTVIEISNVWKIFGAHPDKALQAIRERGLTKAQVLSEMGAVVGVADVSLTVKRGEIFCIMGLSGSGKSTLVRHFNRLLEPTAGKIAIEGTDVMALNPRELQRFRNLKIGMVFQNFALMPHRSVLDNVAMPLEIRQVAKNERMRQAAAILDIVELGAWGSKFAHELSGGMQQRVGLARALAANPDVLLMDEPFSALDPLIRRQLQDEFIRLSKILKKTTVFITHDLDEAVRIGDRIAIMRDGKMVQIGTAEDIVMHPADDYVADFVAGISRLKVVHAHAVMQPLEAFVSARGPLPAGAPRVNEAETLSTLINLAIDDENPILVEDAGVDVGVITRADLLRTVIEGTEVS</sequence>
<feature type="domain" description="ABC transporter" evidence="6">
    <location>
        <begin position="27"/>
        <end position="268"/>
    </location>
</feature>
<evidence type="ECO:0000256" key="5">
    <source>
        <dbReference type="RuleBase" id="RU369116"/>
    </source>
</evidence>
<dbReference type="SMART" id="SM00382">
    <property type="entry name" value="AAA"/>
    <property type="match status" value="1"/>
</dbReference>
<dbReference type="PROSITE" id="PS50893">
    <property type="entry name" value="ABC_TRANSPORTER_2"/>
    <property type="match status" value="1"/>
</dbReference>
<reference evidence="7" key="1">
    <citation type="submission" date="2021-06" db="EMBL/GenBank/DDBJ databases">
        <title>Thalassococcus sp. CAU 1522 isolated from sea sand, Republic of Korea.</title>
        <authorList>
            <person name="Kim W."/>
        </authorList>
    </citation>
    <scope>NUCLEOTIDE SEQUENCE</scope>
    <source>
        <strain evidence="7">CAU 1522</strain>
    </source>
</reference>
<dbReference type="Pfam" id="PF00005">
    <property type="entry name" value="ABC_tran"/>
    <property type="match status" value="1"/>
</dbReference>
<evidence type="ECO:0000313" key="7">
    <source>
        <dbReference type="EMBL" id="MBV2361572.1"/>
    </source>
</evidence>
<keyword evidence="5" id="KW-0472">Membrane</keyword>
<comment type="subunit">
    <text evidence="5">The complex is probably composed of two ATP-binding proteins, two transmembrane proteins and a solute-binding protein.</text>
</comment>
<evidence type="ECO:0000313" key="8">
    <source>
        <dbReference type="Proteomes" id="UP001166293"/>
    </source>
</evidence>
<dbReference type="NCBIfam" id="TIGR01186">
    <property type="entry name" value="proV"/>
    <property type="match status" value="1"/>
</dbReference>
<keyword evidence="8" id="KW-1185">Reference proteome</keyword>
<protein>
    <recommendedName>
        <fullName evidence="5">Quaternary amine transport ATP-binding protein</fullName>
        <ecNumber evidence="5">7.6.2.9</ecNumber>
    </recommendedName>
</protein>
<keyword evidence="3 5" id="KW-0547">Nucleotide-binding</keyword>
<dbReference type="PROSITE" id="PS00211">
    <property type="entry name" value="ABC_TRANSPORTER_1"/>
    <property type="match status" value="1"/>
</dbReference>
<evidence type="ECO:0000256" key="3">
    <source>
        <dbReference type="ARBA" id="ARBA00022741"/>
    </source>
</evidence>
<evidence type="ECO:0000259" key="6">
    <source>
        <dbReference type="PROSITE" id="PS50893"/>
    </source>
</evidence>
<keyword evidence="4 5" id="KW-0067">ATP-binding</keyword>
<comment type="caution">
    <text evidence="7">The sequence shown here is derived from an EMBL/GenBank/DDBJ whole genome shotgun (WGS) entry which is preliminary data.</text>
</comment>
<dbReference type="RefSeq" id="WP_217779962.1">
    <property type="nucleotide sequence ID" value="NZ_JAHRWL010000003.1"/>
</dbReference>
<organism evidence="7 8">
    <name type="scientific">Thalassococcus arenae</name>
    <dbReference type="NCBI Taxonomy" id="2851652"/>
    <lineage>
        <taxon>Bacteria</taxon>
        <taxon>Pseudomonadati</taxon>
        <taxon>Pseudomonadota</taxon>
        <taxon>Alphaproteobacteria</taxon>
        <taxon>Rhodobacterales</taxon>
        <taxon>Roseobacteraceae</taxon>
        <taxon>Thalassococcus</taxon>
    </lineage>
</organism>
<dbReference type="InterPro" id="IPR003593">
    <property type="entry name" value="AAA+_ATPase"/>
</dbReference>
<name>A0ABS6NC34_9RHOB</name>
<dbReference type="PANTHER" id="PTHR43869:SF1">
    <property type="entry name" value="GLYCINE BETAINE_PROLINE BETAINE TRANSPORT SYSTEM ATP-BINDING PROTEIN PROV"/>
    <property type="match status" value="1"/>
</dbReference>
<comment type="catalytic activity">
    <reaction evidence="5">
        <text>a quaternary ammonium(out) + ATP + H2O = a quaternary ammonium(in) + ADP + phosphate + H(+)</text>
        <dbReference type="Rhea" id="RHEA:11036"/>
        <dbReference type="ChEBI" id="CHEBI:15377"/>
        <dbReference type="ChEBI" id="CHEBI:15378"/>
        <dbReference type="ChEBI" id="CHEBI:30616"/>
        <dbReference type="ChEBI" id="CHEBI:35267"/>
        <dbReference type="ChEBI" id="CHEBI:43474"/>
        <dbReference type="ChEBI" id="CHEBI:456216"/>
    </reaction>
</comment>
<gene>
    <name evidence="7" type="ORF">KUH32_17545</name>
</gene>
<dbReference type="InterPro" id="IPR051921">
    <property type="entry name" value="ABC_osmolyte_uptake_ATP-bind"/>
</dbReference>
<dbReference type="PANTHER" id="PTHR43869">
    <property type="entry name" value="GLYCINE BETAINE/PROLINE BETAINE TRANSPORT SYSTEM ATP-BINDING PROTEIN PROV"/>
    <property type="match status" value="1"/>
</dbReference>
<evidence type="ECO:0000256" key="4">
    <source>
        <dbReference type="ARBA" id="ARBA00022840"/>
    </source>
</evidence>
<evidence type="ECO:0000256" key="2">
    <source>
        <dbReference type="ARBA" id="ARBA00022448"/>
    </source>
</evidence>
<comment type="similarity">
    <text evidence="1 5">Belongs to the ABC transporter superfamily.</text>
</comment>
<keyword evidence="2 5" id="KW-0813">Transport</keyword>
<dbReference type="InterPro" id="IPR005892">
    <property type="entry name" value="Gly-betaine_transp_ATP-bd"/>
</dbReference>